<dbReference type="EMBL" id="JAUKUA010000009">
    <property type="protein sequence ID" value="KAK0702412.1"/>
    <property type="molecule type" value="Genomic_DNA"/>
</dbReference>
<organism evidence="3 4">
    <name type="scientific">Lasiosphaeris hirsuta</name>
    <dbReference type="NCBI Taxonomy" id="260670"/>
    <lineage>
        <taxon>Eukaryota</taxon>
        <taxon>Fungi</taxon>
        <taxon>Dikarya</taxon>
        <taxon>Ascomycota</taxon>
        <taxon>Pezizomycotina</taxon>
        <taxon>Sordariomycetes</taxon>
        <taxon>Sordariomycetidae</taxon>
        <taxon>Sordariales</taxon>
        <taxon>Lasiosphaeriaceae</taxon>
        <taxon>Lasiosphaeris</taxon>
    </lineage>
</organism>
<dbReference type="InterPro" id="IPR046529">
    <property type="entry name" value="DUF6594"/>
</dbReference>
<dbReference type="Pfam" id="PF20237">
    <property type="entry name" value="DUF6594"/>
    <property type="match status" value="1"/>
</dbReference>
<keyword evidence="1" id="KW-0472">Membrane</keyword>
<comment type="caution">
    <text evidence="3">The sequence shown here is derived from an EMBL/GenBank/DDBJ whole genome shotgun (WGS) entry which is preliminary data.</text>
</comment>
<feature type="transmembrane region" description="Helical" evidence="1">
    <location>
        <begin position="127"/>
        <end position="147"/>
    </location>
</feature>
<accession>A0AA40DIX1</accession>
<keyword evidence="1" id="KW-1133">Transmembrane helix</keyword>
<feature type="transmembrane region" description="Helical" evidence="1">
    <location>
        <begin position="153"/>
        <end position="172"/>
    </location>
</feature>
<evidence type="ECO:0000313" key="3">
    <source>
        <dbReference type="EMBL" id="KAK0702412.1"/>
    </source>
</evidence>
<protein>
    <recommendedName>
        <fullName evidence="2">DUF6594 domain-containing protein</fullName>
    </recommendedName>
</protein>
<gene>
    <name evidence="3" type="ORF">B0H67DRAFT_614301</name>
</gene>
<feature type="transmembrane region" description="Helical" evidence="1">
    <location>
        <begin position="179"/>
        <end position="197"/>
    </location>
</feature>
<reference evidence="3" key="1">
    <citation type="submission" date="2023-06" db="EMBL/GenBank/DDBJ databases">
        <title>Genome-scale phylogeny and comparative genomics of the fungal order Sordariales.</title>
        <authorList>
            <consortium name="Lawrence Berkeley National Laboratory"/>
            <person name="Hensen N."/>
            <person name="Bonometti L."/>
            <person name="Westerberg I."/>
            <person name="Brannstrom I.O."/>
            <person name="Guillou S."/>
            <person name="Cros-Aarteil S."/>
            <person name="Calhoun S."/>
            <person name="Haridas S."/>
            <person name="Kuo A."/>
            <person name="Mondo S."/>
            <person name="Pangilinan J."/>
            <person name="Riley R."/>
            <person name="Labutti K."/>
            <person name="Andreopoulos B."/>
            <person name="Lipzen A."/>
            <person name="Chen C."/>
            <person name="Yanf M."/>
            <person name="Daum C."/>
            <person name="Ng V."/>
            <person name="Clum A."/>
            <person name="Steindorff A."/>
            <person name="Ohm R."/>
            <person name="Martin F."/>
            <person name="Silar P."/>
            <person name="Natvig D."/>
            <person name="Lalanne C."/>
            <person name="Gautier V."/>
            <person name="Ament-Velasquez S.L."/>
            <person name="Kruys A."/>
            <person name="Hutchinson M.I."/>
            <person name="Powell A.J."/>
            <person name="Barry K."/>
            <person name="Miller A.N."/>
            <person name="Grigoriev I.V."/>
            <person name="Debuchy R."/>
            <person name="Gladieux P."/>
            <person name="Thoren M.H."/>
            <person name="Johannesson H."/>
        </authorList>
    </citation>
    <scope>NUCLEOTIDE SEQUENCE</scope>
    <source>
        <strain evidence="3">SMH4607-1</strain>
    </source>
</reference>
<name>A0AA40DIX1_9PEZI</name>
<proteinExistence type="predicted"/>
<dbReference type="AlphaFoldDB" id="A0AA40DIX1"/>
<keyword evidence="1" id="KW-0812">Transmembrane</keyword>
<evidence type="ECO:0000256" key="1">
    <source>
        <dbReference type="SAM" id="Phobius"/>
    </source>
</evidence>
<feature type="domain" description="DUF6594" evidence="2">
    <location>
        <begin position="81"/>
        <end position="192"/>
    </location>
</feature>
<sequence>MQRHNVRLRHRALLLQATPPSYLFGYKALTEQSTFSSAVMTDQAHAYRTTGTPEFKYCLWLPFSSKRNKILLFGERPKKRRRFVDIHSRQLVRKQRVPDDFEAPALAGGSRGSAKARREADLFALRLWFSLLGGLALTVPVLVMVLYKGGENVPLITTSVSTILFAVAMANFSTQPPWNLVATTAAYVAVLVVFVGSSSSPSSA</sequence>
<evidence type="ECO:0000313" key="4">
    <source>
        <dbReference type="Proteomes" id="UP001172102"/>
    </source>
</evidence>
<evidence type="ECO:0000259" key="2">
    <source>
        <dbReference type="Pfam" id="PF20237"/>
    </source>
</evidence>
<keyword evidence="4" id="KW-1185">Reference proteome</keyword>
<dbReference type="Proteomes" id="UP001172102">
    <property type="component" value="Unassembled WGS sequence"/>
</dbReference>